<protein>
    <submittedName>
        <fullName evidence="1">Uncharacterized protein</fullName>
    </submittedName>
</protein>
<reference evidence="1" key="1">
    <citation type="submission" date="2013-11" db="EMBL/GenBank/DDBJ databases">
        <title>Microbial diversity, functional groups and degradation webs in Northern and Southern Mediterranean and Red Sea marine crude oil polluted sites.</title>
        <authorList>
            <person name="Daffonchio D."/>
            <person name="Mapelli F."/>
            <person name="Ferrer M."/>
            <person name="Richter M."/>
            <person name="Cherif A."/>
            <person name="Malkawi H.I."/>
            <person name="Yakimov M.M."/>
            <person name="Abdel-Fattah Y.R."/>
            <person name="Blaghen M."/>
            <person name="Golyshin P.N."/>
            <person name="Kalogerakis N."/>
            <person name="Boon N."/>
            <person name="Magagnini M."/>
            <person name="Fava F."/>
        </authorList>
    </citation>
    <scope>NUCLEOTIDE SEQUENCE</scope>
</reference>
<proteinExistence type="predicted"/>
<organism evidence="1">
    <name type="scientific">marine sediment metagenome</name>
    <dbReference type="NCBI Taxonomy" id="412755"/>
    <lineage>
        <taxon>unclassified sequences</taxon>
        <taxon>metagenomes</taxon>
        <taxon>ecological metagenomes</taxon>
    </lineage>
</organism>
<accession>A0A1B6NTB4</accession>
<comment type="caution">
    <text evidence="1">The sequence shown here is derived from an EMBL/GenBank/DDBJ whole genome shotgun (WGS) entry which is preliminary data.</text>
</comment>
<evidence type="ECO:0000313" key="1">
    <source>
        <dbReference type="EMBL" id="KTF06568.1"/>
    </source>
</evidence>
<gene>
    <name evidence="1" type="ORF">MGSAQ_001934</name>
</gene>
<dbReference type="AlphaFoldDB" id="A0A1B6NTB4"/>
<sequence>MFVISKRCFRLIHGQNSNSPIGFFYTFWIMSYLQSF</sequence>
<name>A0A1B6NTB4_9ZZZZ</name>
<dbReference type="EMBL" id="AYSL01001075">
    <property type="protein sequence ID" value="KTF06568.1"/>
    <property type="molecule type" value="Genomic_DNA"/>
</dbReference>